<evidence type="ECO:0000313" key="6">
    <source>
        <dbReference type="Proteomes" id="UP000184123"/>
    </source>
</evidence>
<dbReference type="Proteomes" id="UP000321726">
    <property type="component" value="Unassembled WGS sequence"/>
</dbReference>
<evidence type="ECO:0000313" key="5">
    <source>
        <dbReference type="EMBL" id="SHM87138.1"/>
    </source>
</evidence>
<dbReference type="InterPro" id="IPR036527">
    <property type="entry name" value="SCP2_sterol-bd_dom_sf"/>
</dbReference>
<gene>
    <name evidence="1" type="primary">ubiJ</name>
    <name evidence="4" type="ORF">HCU01_36620</name>
    <name evidence="5" type="ORF">SAMN05660971_04118</name>
</gene>
<evidence type="ECO:0000256" key="1">
    <source>
        <dbReference type="HAMAP-Rule" id="MF_02215"/>
    </source>
</evidence>
<evidence type="ECO:0000259" key="3">
    <source>
        <dbReference type="Pfam" id="PF02036"/>
    </source>
</evidence>
<dbReference type="OrthoDB" id="9796077at2"/>
<organism evidence="5 6">
    <name type="scientific">Halomonas cupida</name>
    <dbReference type="NCBI Taxonomy" id="44933"/>
    <lineage>
        <taxon>Bacteria</taxon>
        <taxon>Pseudomonadati</taxon>
        <taxon>Pseudomonadota</taxon>
        <taxon>Gammaproteobacteria</taxon>
        <taxon>Oceanospirillales</taxon>
        <taxon>Halomonadaceae</taxon>
        <taxon>Halomonas</taxon>
    </lineage>
</organism>
<feature type="domain" description="SCP2" evidence="3">
    <location>
        <begin position="16"/>
        <end position="115"/>
    </location>
</feature>
<dbReference type="HAMAP" id="MF_02215">
    <property type="entry name" value="UbiJ"/>
    <property type="match status" value="1"/>
</dbReference>
<reference evidence="4 7" key="2">
    <citation type="submission" date="2019-07" db="EMBL/GenBank/DDBJ databases">
        <title>Whole genome shotgun sequence of Halomonas cupida NBRC 102219.</title>
        <authorList>
            <person name="Hosoyama A."/>
            <person name="Uohara A."/>
            <person name="Ohji S."/>
            <person name="Ichikawa N."/>
        </authorList>
    </citation>
    <scope>NUCLEOTIDE SEQUENCE [LARGE SCALE GENOMIC DNA]</scope>
    <source>
        <strain evidence="4 7">NBRC 102219</strain>
    </source>
</reference>
<evidence type="ECO:0000313" key="7">
    <source>
        <dbReference type="Proteomes" id="UP000321726"/>
    </source>
</evidence>
<dbReference type="STRING" id="44933.SAMN05660971_04118"/>
<dbReference type="UniPathway" id="UPA00232"/>
<dbReference type="RefSeq" id="WP_073437092.1">
    <property type="nucleotide sequence ID" value="NZ_BJXU01000158.1"/>
</dbReference>
<reference evidence="5 6" key="1">
    <citation type="submission" date="2016-11" db="EMBL/GenBank/DDBJ databases">
        <authorList>
            <person name="Jaros S."/>
            <person name="Januszkiewicz K."/>
            <person name="Wedrychowicz H."/>
        </authorList>
    </citation>
    <scope>NUCLEOTIDE SEQUENCE [LARGE SCALE GENOMIC DNA]</scope>
    <source>
        <strain evidence="5 6">DSM 4740</strain>
    </source>
</reference>
<accession>A0A1M7M8Q2</accession>
<name>A0A1M7M8Q2_9GAMM</name>
<dbReference type="Proteomes" id="UP000184123">
    <property type="component" value="Unassembled WGS sequence"/>
</dbReference>
<sequence>MALIPTLVLAGIEKTLNSLLSRDPAAPSRLRRLAGQRILLHLESPSVALVIAYHHQGIDLMLAESLADQDYDAVVEIDAEALGALASGTDMERLMFEGRLAVRGRIQLLEATRDLLLDLDLDWEAEMAHWLGDTPAHQLAEGLRGLSRWGIRTQRELRADVSEYVFEEARWLPGRQQFESLRDLLIDLEQATDRVEARLTRLNRLLEPEESES</sequence>
<dbReference type="PANTHER" id="PTHR38693">
    <property type="entry name" value="UBIQUINONE BIOSYNTHESIS PROTEIN UBIJ"/>
    <property type="match status" value="1"/>
</dbReference>
<dbReference type="SUPFAM" id="SSF55718">
    <property type="entry name" value="SCP-like"/>
    <property type="match status" value="1"/>
</dbReference>
<keyword evidence="5" id="KW-0830">Ubiquinone</keyword>
<dbReference type="EMBL" id="FRCA01000016">
    <property type="protein sequence ID" value="SHM87138.1"/>
    <property type="molecule type" value="Genomic_DNA"/>
</dbReference>
<comment type="pathway">
    <text evidence="1">Cofactor biosynthesis; ubiquinone biosynthesis.</text>
</comment>
<keyword evidence="1" id="KW-0831">Ubiquinone biosynthesis</keyword>
<protein>
    <recommendedName>
        <fullName evidence="1">Ubiquinone biosynthesis accessory factor UbiJ</fullName>
    </recommendedName>
</protein>
<dbReference type="Pfam" id="PF02036">
    <property type="entry name" value="SCP2"/>
    <property type="match status" value="1"/>
</dbReference>
<evidence type="ECO:0000256" key="2">
    <source>
        <dbReference type="SAM" id="Coils"/>
    </source>
</evidence>
<feature type="coiled-coil region" evidence="2">
    <location>
        <begin position="178"/>
        <end position="205"/>
    </location>
</feature>
<dbReference type="InterPro" id="IPR003033">
    <property type="entry name" value="SCP2_sterol-bd_dom"/>
</dbReference>
<comment type="subcellular location">
    <subcellularLocation>
        <location evidence="1">Cytoplasm</location>
    </subcellularLocation>
</comment>
<proteinExistence type="inferred from homology"/>
<comment type="function">
    <text evidence="1">Required for ubiquinone (coenzyme Q) biosynthesis. Binds hydrophobic ubiquinone biosynthetic intermediates via its SCP2 domain and is essential for the stability of the Ubi complex. May constitute a docking platform where Ubi enzymes assemble and access their SCP2-bound polyprenyl substrates.</text>
</comment>
<evidence type="ECO:0000313" key="4">
    <source>
        <dbReference type="EMBL" id="GEN25713.1"/>
    </source>
</evidence>
<comment type="similarity">
    <text evidence="1">Belongs to the UbiJ family.</text>
</comment>
<dbReference type="AlphaFoldDB" id="A0A1M7M8Q2"/>
<dbReference type="GO" id="GO:0005737">
    <property type="term" value="C:cytoplasm"/>
    <property type="evidence" value="ECO:0007669"/>
    <property type="project" value="UniProtKB-SubCell"/>
</dbReference>
<keyword evidence="2" id="KW-0175">Coiled coil</keyword>
<dbReference type="InterPro" id="IPR038989">
    <property type="entry name" value="UbiJ"/>
</dbReference>
<keyword evidence="1" id="KW-0963">Cytoplasm</keyword>
<dbReference type="GO" id="GO:0006744">
    <property type="term" value="P:ubiquinone biosynthetic process"/>
    <property type="evidence" value="ECO:0007669"/>
    <property type="project" value="UniProtKB-UniRule"/>
</dbReference>
<dbReference type="PANTHER" id="PTHR38693:SF1">
    <property type="entry name" value="UBIQUINONE BIOSYNTHESIS ACCESSORY FACTOR UBIJ"/>
    <property type="match status" value="1"/>
</dbReference>
<keyword evidence="7" id="KW-1185">Reference proteome</keyword>
<dbReference type="EMBL" id="BJXU01000158">
    <property type="protein sequence ID" value="GEN25713.1"/>
    <property type="molecule type" value="Genomic_DNA"/>
</dbReference>